<comment type="caution">
    <text evidence="1">The sequence shown here is derived from an EMBL/GenBank/DDBJ whole genome shotgun (WGS) entry which is preliminary data.</text>
</comment>
<name>A0A0D1LV66_9LACO</name>
<evidence type="ECO:0000313" key="2">
    <source>
        <dbReference type="Proteomes" id="UP000032289"/>
    </source>
</evidence>
<dbReference type="Proteomes" id="UP000032289">
    <property type="component" value="Unassembled WGS sequence"/>
</dbReference>
<proteinExistence type="predicted"/>
<gene>
    <name evidence="1" type="ORF">ab3b_01357</name>
</gene>
<evidence type="ECO:0000313" key="1">
    <source>
        <dbReference type="EMBL" id="KIU23780.1"/>
    </source>
</evidence>
<dbReference type="AlphaFoldDB" id="A0A0D1LV66"/>
<protein>
    <recommendedName>
        <fullName evidence="3">HK97 gp10 family phage protein</fullName>
    </recommendedName>
</protein>
<accession>A0A0D1LV66</accession>
<dbReference type="PATRIC" id="fig|137591.24.peg.1327"/>
<dbReference type="EMBL" id="JWHT01000032">
    <property type="protein sequence ID" value="KIU23780.1"/>
    <property type="molecule type" value="Genomic_DNA"/>
</dbReference>
<dbReference type="InterPro" id="IPR010064">
    <property type="entry name" value="HK97-gp10_tail"/>
</dbReference>
<reference evidence="1 2" key="1">
    <citation type="journal article" date="2015" name="Microbiology (Mosc.)">
        <title>Genomics of the Weissella cibaria species with an examination of its metabolic traits.</title>
        <authorList>
            <person name="Lynch K.M."/>
            <person name="Lucid A."/>
            <person name="Arendt E.K."/>
            <person name="Sleator R.D."/>
            <person name="Lucey B."/>
            <person name="Coffey A."/>
        </authorList>
    </citation>
    <scope>NUCLEOTIDE SEQUENCE [LARGE SCALE GENOMIC DNA]</scope>
    <source>
        <strain evidence="1 2">AB3b</strain>
    </source>
</reference>
<dbReference type="RefSeq" id="WP_043941324.1">
    <property type="nucleotide sequence ID" value="NZ_JWHT01000032.1"/>
</dbReference>
<sequence length="159" mass="17669">MAEESLESILNAFIEDAEALSTNMTVEDKAKVTKAGADVFAKELETEYKANHYRHRQTGKDPHLADSVIAQSSNVDGMKNGSSTVGFTKDKAYISNFIENGTKFPMYTSKGRKYKHGGQVAINGDHAIDNLRNDSQLQAKVVEAQAEIYKQIINRRNNQ</sequence>
<dbReference type="Pfam" id="PF04883">
    <property type="entry name" value="HK97-gp10_like"/>
    <property type="match status" value="1"/>
</dbReference>
<organism evidence="1 2">
    <name type="scientific">Weissella cibaria</name>
    <dbReference type="NCBI Taxonomy" id="137591"/>
    <lineage>
        <taxon>Bacteria</taxon>
        <taxon>Bacillati</taxon>
        <taxon>Bacillota</taxon>
        <taxon>Bacilli</taxon>
        <taxon>Lactobacillales</taxon>
        <taxon>Lactobacillaceae</taxon>
        <taxon>Weissella</taxon>
    </lineage>
</organism>
<evidence type="ECO:0008006" key="3">
    <source>
        <dbReference type="Google" id="ProtNLM"/>
    </source>
</evidence>